<comment type="subcellular location">
    <subcellularLocation>
        <location evidence="1">Golgi apparatus membrane</location>
        <topology evidence="1">Single-pass type IV membrane protein</topology>
    </subcellularLocation>
</comment>
<feature type="coiled-coil region" evidence="10">
    <location>
        <begin position="148"/>
        <end position="195"/>
    </location>
</feature>
<dbReference type="STRING" id="1382522.W6MHT9"/>
<feature type="domain" description="CASP C-terminal" evidence="13">
    <location>
        <begin position="440"/>
        <end position="664"/>
    </location>
</feature>
<dbReference type="OrthoDB" id="10257567at2759"/>
<name>W6MHT9_9ASCO</name>
<keyword evidence="16" id="KW-1185">Reference proteome</keyword>
<dbReference type="GO" id="GO:0048211">
    <property type="term" value="P:Golgi vesicle docking"/>
    <property type="evidence" value="ECO:0007669"/>
    <property type="project" value="EnsemblFungi"/>
</dbReference>
<evidence type="ECO:0000313" key="16">
    <source>
        <dbReference type="Proteomes" id="UP000019384"/>
    </source>
</evidence>
<evidence type="ECO:0000256" key="9">
    <source>
        <dbReference type="ARBA" id="ARBA00023136"/>
    </source>
</evidence>
<dbReference type="Pfam" id="PF25398">
    <property type="entry name" value="CUX1_N"/>
    <property type="match status" value="1"/>
</dbReference>
<dbReference type="EMBL" id="HG793126">
    <property type="protein sequence ID" value="CDK25576.1"/>
    <property type="molecule type" value="Genomic_DNA"/>
</dbReference>
<evidence type="ECO:0000256" key="10">
    <source>
        <dbReference type="SAM" id="Coils"/>
    </source>
</evidence>
<evidence type="ECO:0000313" key="15">
    <source>
        <dbReference type="EMBL" id="CDK25576.1"/>
    </source>
</evidence>
<evidence type="ECO:0000256" key="7">
    <source>
        <dbReference type="ARBA" id="ARBA00023034"/>
    </source>
</evidence>
<feature type="domain" description="Cux N-terminal" evidence="14">
    <location>
        <begin position="31"/>
        <end position="140"/>
    </location>
</feature>
<dbReference type="Pfam" id="PF08172">
    <property type="entry name" value="CASP_C"/>
    <property type="match status" value="1"/>
</dbReference>
<keyword evidence="9 12" id="KW-0472">Membrane</keyword>
<gene>
    <name evidence="15" type="ORF">KUCA_T00001546001</name>
</gene>
<evidence type="ECO:0000256" key="6">
    <source>
        <dbReference type="ARBA" id="ARBA00022989"/>
    </source>
</evidence>
<dbReference type="AlphaFoldDB" id="W6MHT9"/>
<evidence type="ECO:0000256" key="11">
    <source>
        <dbReference type="SAM" id="MobiDB-lite"/>
    </source>
</evidence>
<evidence type="ECO:0000259" key="13">
    <source>
        <dbReference type="Pfam" id="PF08172"/>
    </source>
</evidence>
<protein>
    <recommendedName>
        <fullName evidence="3">Protein CASP</fullName>
    </recommendedName>
</protein>
<sequence>MSLAVPQIKSPGGARPTTPLARVGSPAPGGSSSFEKALNSWTLIDLPSLQKKMDTNALEIEEFQSQSVVNRKDLAAKTKSFKKLEEPEKLSQINPLLKAYQKEIDNLTKKNKEIENIFYQVYKSVAEAPDPKPLLGVSLDAINKVPELDRLKEEKQSLEQRLLNFADYDQLRSKLEKIEKSLKEQADSRVRAKEEEWKALVDEKQRNWNQKQKESDKTLSKYKKDLEDLKVSGEVMKLKLESQKRTLNDDSGLGEESSSGATLKTASSMIELEMISRDAETLKVRVLELEKRNEDLRRDLSIAQSDVEKDKAKELSNKRISELESETALLVGRLEQERRTAESLKSATSSKIESLTREVENLQTELKRLHENSLKMVDYDEIKKELEIIKSVQFGGSIDEIGDESGTLDTIVLQRNKQLTEDLVALRQNQETLDKKCKLLEDRLGESSTEIQRLRELNFKLETDLSSVQQHSSDNWEAMSMISSVSRAPSIRGRVSPASSIAGGFSGEGLEQQQQQDSSILPIITQQRDRFRLRNKELEDETKKQFSKIVELKREITSLKNDNRELYERIRFLQSFENSRNRTTAASSSEPEERYRNTYEQGLHPIEQFRMAESKRISSKMSPFERIFVSVTRTVLSTKLTRLLFVTYCIGLHFLVFLFMVYFTSPSSEVGGGFSDVSKVVGEAASNAHNLVDVHDAIAGGGSVVNEGSVPID</sequence>
<evidence type="ECO:0000256" key="12">
    <source>
        <dbReference type="SAM" id="Phobius"/>
    </source>
</evidence>
<reference evidence="15" key="2">
    <citation type="submission" date="2014-02" db="EMBL/GenBank/DDBJ databases">
        <title>Complete DNA sequence of /Kuraishia capsulata/ illustrates novel genomic features among budding yeasts (/Saccharomycotina/).</title>
        <authorList>
            <person name="Morales L."/>
            <person name="Noel B."/>
            <person name="Porcel B."/>
            <person name="Marcet-Houben M."/>
            <person name="Hullo M-F."/>
            <person name="Sacerdot C."/>
            <person name="Tekaia F."/>
            <person name="Leh-Louis V."/>
            <person name="Despons L."/>
            <person name="Khanna V."/>
            <person name="Aury J-M."/>
            <person name="Barbe V."/>
            <person name="Couloux A."/>
            <person name="Labadie K."/>
            <person name="Pelletier E."/>
            <person name="Souciet J-L."/>
            <person name="Boekhout T."/>
            <person name="Gabaldon T."/>
            <person name="Wincker P."/>
            <person name="Dujon B."/>
        </authorList>
    </citation>
    <scope>NUCLEOTIDE SEQUENCE</scope>
    <source>
        <strain evidence="15">CBS 1993</strain>
    </source>
</reference>
<feature type="transmembrane region" description="Helical" evidence="12">
    <location>
        <begin position="643"/>
        <end position="663"/>
    </location>
</feature>
<accession>W6MHT9</accession>
<proteinExistence type="inferred from homology"/>
<comment type="similarity">
    <text evidence="2">Belongs to the CASP family.</text>
</comment>
<dbReference type="RefSeq" id="XP_022457588.1">
    <property type="nucleotide sequence ID" value="XM_022603737.1"/>
</dbReference>
<dbReference type="GeneID" id="34518976"/>
<feature type="region of interest" description="Disordered" evidence="11">
    <location>
        <begin position="242"/>
        <end position="265"/>
    </location>
</feature>
<dbReference type="PANTHER" id="PTHR14043">
    <property type="entry name" value="CCAAT DISPLACEMENT PROTEIN-RELATED"/>
    <property type="match status" value="1"/>
</dbReference>
<evidence type="ECO:0000256" key="5">
    <source>
        <dbReference type="ARBA" id="ARBA00022692"/>
    </source>
</evidence>
<dbReference type="GO" id="GO:0000149">
    <property type="term" value="F:SNARE binding"/>
    <property type="evidence" value="ECO:0007669"/>
    <property type="project" value="EnsemblFungi"/>
</dbReference>
<dbReference type="GO" id="GO:0000139">
    <property type="term" value="C:Golgi membrane"/>
    <property type="evidence" value="ECO:0007669"/>
    <property type="project" value="UniProtKB-SubCell"/>
</dbReference>
<dbReference type="HOGENOM" id="CLU_016758_0_0_1"/>
<dbReference type="PANTHER" id="PTHR14043:SF2">
    <property type="entry name" value="HOMEOBOX PROTEIN CUT"/>
    <property type="match status" value="1"/>
</dbReference>
<feature type="coiled-coil region" evidence="10">
    <location>
        <begin position="272"/>
        <end position="313"/>
    </location>
</feature>
<keyword evidence="6 12" id="KW-1133">Transmembrane helix</keyword>
<keyword evidence="8 10" id="KW-0175">Coiled coil</keyword>
<dbReference type="InterPro" id="IPR057476">
    <property type="entry name" value="Cux_N"/>
</dbReference>
<evidence type="ECO:0000256" key="4">
    <source>
        <dbReference type="ARBA" id="ARBA00022448"/>
    </source>
</evidence>
<dbReference type="InterPro" id="IPR012955">
    <property type="entry name" value="CASP_C"/>
</dbReference>
<evidence type="ECO:0000256" key="1">
    <source>
        <dbReference type="ARBA" id="ARBA00004409"/>
    </source>
</evidence>
<feature type="coiled-coil region" evidence="10">
    <location>
        <begin position="535"/>
        <end position="569"/>
    </location>
</feature>
<feature type="coiled-coil region" evidence="10">
    <location>
        <begin position="416"/>
        <end position="457"/>
    </location>
</feature>
<evidence type="ECO:0000256" key="2">
    <source>
        <dbReference type="ARBA" id="ARBA00006415"/>
    </source>
</evidence>
<evidence type="ECO:0000256" key="8">
    <source>
        <dbReference type="ARBA" id="ARBA00023054"/>
    </source>
</evidence>
<evidence type="ECO:0000256" key="3">
    <source>
        <dbReference type="ARBA" id="ARBA00018691"/>
    </source>
</evidence>
<dbReference type="Proteomes" id="UP000019384">
    <property type="component" value="Unassembled WGS sequence"/>
</dbReference>
<keyword evidence="5 12" id="KW-0812">Transmembrane</keyword>
<feature type="coiled-coil region" evidence="10">
    <location>
        <begin position="345"/>
        <end position="372"/>
    </location>
</feature>
<evidence type="ECO:0000259" key="14">
    <source>
        <dbReference type="Pfam" id="PF25398"/>
    </source>
</evidence>
<keyword evidence="4" id="KW-0813">Transport</keyword>
<dbReference type="GO" id="GO:0006891">
    <property type="term" value="P:intra-Golgi vesicle-mediated transport"/>
    <property type="evidence" value="ECO:0007669"/>
    <property type="project" value="InterPro"/>
</dbReference>
<feature type="region of interest" description="Disordered" evidence="11">
    <location>
        <begin position="1"/>
        <end position="33"/>
    </location>
</feature>
<organism evidence="15 16">
    <name type="scientific">Kuraishia capsulata CBS 1993</name>
    <dbReference type="NCBI Taxonomy" id="1382522"/>
    <lineage>
        <taxon>Eukaryota</taxon>
        <taxon>Fungi</taxon>
        <taxon>Dikarya</taxon>
        <taxon>Ascomycota</taxon>
        <taxon>Saccharomycotina</taxon>
        <taxon>Pichiomycetes</taxon>
        <taxon>Pichiales</taxon>
        <taxon>Pichiaceae</taxon>
        <taxon>Kuraishia</taxon>
    </lineage>
</organism>
<keyword evidence="7" id="KW-0333">Golgi apparatus</keyword>
<reference evidence="15" key="1">
    <citation type="submission" date="2013-12" db="EMBL/GenBank/DDBJ databases">
        <authorList>
            <person name="Genoscope - CEA"/>
        </authorList>
    </citation>
    <scope>NUCLEOTIDE SEQUENCE</scope>
    <source>
        <strain evidence="15">CBS 1993</strain>
    </source>
</reference>